<dbReference type="InterPro" id="IPR011033">
    <property type="entry name" value="PRC_barrel-like_sf"/>
</dbReference>
<dbReference type="GO" id="GO:0005840">
    <property type="term" value="C:ribosome"/>
    <property type="evidence" value="ECO:0007669"/>
    <property type="project" value="InterPro"/>
</dbReference>
<evidence type="ECO:0000259" key="6">
    <source>
        <dbReference type="Pfam" id="PF01782"/>
    </source>
</evidence>
<dbReference type="PANTHER" id="PTHR33692">
    <property type="entry name" value="RIBOSOME MATURATION FACTOR RIMM"/>
    <property type="match status" value="1"/>
</dbReference>
<dbReference type="Gene3D" id="2.30.30.240">
    <property type="entry name" value="PRC-barrel domain"/>
    <property type="match status" value="1"/>
</dbReference>
<dbReference type="InterPro" id="IPR011961">
    <property type="entry name" value="RimM"/>
</dbReference>
<dbReference type="NCBIfam" id="TIGR02273">
    <property type="entry name" value="16S_RimM"/>
    <property type="match status" value="1"/>
</dbReference>
<comment type="caution">
    <text evidence="9">The sequence shown here is derived from an EMBL/GenBank/DDBJ whole genome shotgun (WGS) entry which is preliminary data.</text>
</comment>
<evidence type="ECO:0000256" key="1">
    <source>
        <dbReference type="ARBA" id="ARBA00022490"/>
    </source>
</evidence>
<evidence type="ECO:0000313" key="10">
    <source>
        <dbReference type="Proteomes" id="UP000184089"/>
    </source>
</evidence>
<evidence type="ECO:0000313" key="8">
    <source>
        <dbReference type="EMBL" id="MZL69262.1"/>
    </source>
</evidence>
<sequence>MKQDLEVGKIVTTHGVRGEVRIQPWCDSPDFLLGFERLFTEGRAETLQIERSRVHKNVVVCKFEGIDTVEQATRYIGKVLYMDRGDVQLPEGSFFVQDLVGLTVKDADTGECYGTLCEVSQTGANDVYHIEKEGRITLIPAIKEVVLTIDLAAGEMRIRPLEGLFA</sequence>
<evidence type="ECO:0000259" key="7">
    <source>
        <dbReference type="Pfam" id="PF24986"/>
    </source>
</evidence>
<feature type="domain" description="RimM N-terminal" evidence="6">
    <location>
        <begin position="7"/>
        <end position="84"/>
    </location>
</feature>
<feature type="domain" description="Ribosome maturation factor RimM PRC barrel" evidence="7">
    <location>
        <begin position="97"/>
        <end position="161"/>
    </location>
</feature>
<dbReference type="EMBL" id="WWVX01000003">
    <property type="protein sequence ID" value="MZL69262.1"/>
    <property type="molecule type" value="Genomic_DNA"/>
</dbReference>
<name>A0AAQ1RWZ3_9FIRM</name>
<keyword evidence="2 5" id="KW-0690">Ribosome biogenesis</keyword>
<comment type="function">
    <text evidence="5">An accessory protein needed during the final step in the assembly of 30S ribosomal subunit, possibly for assembly of the head region. Essential for efficient processing of 16S rRNA. May be needed both before and after RbfA during the maturation of 16S rRNA. It has affinity for free ribosomal 30S subunits but not for 70S ribosomes.</text>
</comment>
<protein>
    <recommendedName>
        <fullName evidence="5">Ribosome maturation factor RimM</fullName>
    </recommendedName>
</protein>
<evidence type="ECO:0000256" key="4">
    <source>
        <dbReference type="ARBA" id="ARBA00023186"/>
    </source>
</evidence>
<evidence type="ECO:0000256" key="3">
    <source>
        <dbReference type="ARBA" id="ARBA00022552"/>
    </source>
</evidence>
<dbReference type="GO" id="GO:0043022">
    <property type="term" value="F:ribosome binding"/>
    <property type="evidence" value="ECO:0007669"/>
    <property type="project" value="InterPro"/>
</dbReference>
<dbReference type="GO" id="GO:0042274">
    <property type="term" value="P:ribosomal small subunit biogenesis"/>
    <property type="evidence" value="ECO:0007669"/>
    <property type="project" value="UniProtKB-UniRule"/>
</dbReference>
<dbReference type="SUPFAM" id="SSF50447">
    <property type="entry name" value="Translation proteins"/>
    <property type="match status" value="1"/>
</dbReference>
<dbReference type="Proteomes" id="UP000184089">
    <property type="component" value="Unassembled WGS sequence"/>
</dbReference>
<evidence type="ECO:0000256" key="2">
    <source>
        <dbReference type="ARBA" id="ARBA00022517"/>
    </source>
</evidence>
<organism evidence="9 10">
    <name type="scientific">Bittarella massiliensis</name>
    <name type="common">ex Durand et al. 2017</name>
    <dbReference type="NCBI Taxonomy" id="1720313"/>
    <lineage>
        <taxon>Bacteria</taxon>
        <taxon>Bacillati</taxon>
        <taxon>Bacillota</taxon>
        <taxon>Clostridia</taxon>
        <taxon>Eubacteriales</taxon>
        <taxon>Oscillospiraceae</taxon>
        <taxon>Bittarella (ex Durand et al. 2017)</taxon>
    </lineage>
</organism>
<dbReference type="Proteomes" id="UP000474718">
    <property type="component" value="Unassembled WGS sequence"/>
</dbReference>
<keyword evidence="1 5" id="KW-0963">Cytoplasm</keyword>
<keyword evidence="11" id="KW-1185">Reference proteome</keyword>
<comment type="domain">
    <text evidence="5">The PRC barrel domain binds ribosomal protein uS19.</text>
</comment>
<dbReference type="Gene3D" id="2.40.30.60">
    <property type="entry name" value="RimM"/>
    <property type="match status" value="1"/>
</dbReference>
<keyword evidence="4 5" id="KW-0143">Chaperone</keyword>
<comment type="subunit">
    <text evidence="5">Binds ribosomal protein uS19.</text>
</comment>
<evidence type="ECO:0000256" key="5">
    <source>
        <dbReference type="HAMAP-Rule" id="MF_00014"/>
    </source>
</evidence>
<dbReference type="GO" id="GO:0006364">
    <property type="term" value="P:rRNA processing"/>
    <property type="evidence" value="ECO:0007669"/>
    <property type="project" value="UniProtKB-UniRule"/>
</dbReference>
<evidence type="ECO:0000313" key="9">
    <source>
        <dbReference type="EMBL" id="SHG56204.1"/>
    </source>
</evidence>
<dbReference type="SUPFAM" id="SSF50346">
    <property type="entry name" value="PRC-barrel domain"/>
    <property type="match status" value="1"/>
</dbReference>
<dbReference type="AlphaFoldDB" id="A0AAQ1RWZ3"/>
<dbReference type="HAMAP" id="MF_00014">
    <property type="entry name" value="Ribosome_mat_RimM"/>
    <property type="match status" value="1"/>
</dbReference>
<reference evidence="10" key="1">
    <citation type="submission" date="2016-11" db="EMBL/GenBank/DDBJ databases">
        <authorList>
            <person name="Jaros S."/>
            <person name="Januszkiewicz K."/>
            <person name="Wedrychowicz H."/>
        </authorList>
    </citation>
    <scope>NUCLEOTIDE SEQUENCE [LARGE SCALE GENOMIC DNA]</scope>
    <source>
        <strain evidence="10">DSM 4029</strain>
    </source>
</reference>
<dbReference type="PANTHER" id="PTHR33692:SF1">
    <property type="entry name" value="RIBOSOME MATURATION FACTOR RIMM"/>
    <property type="match status" value="1"/>
</dbReference>
<accession>A0AAQ1RWZ3</accession>
<evidence type="ECO:0000313" key="11">
    <source>
        <dbReference type="Proteomes" id="UP000474718"/>
    </source>
</evidence>
<proteinExistence type="inferred from homology"/>
<dbReference type="Pfam" id="PF01782">
    <property type="entry name" value="RimM"/>
    <property type="match status" value="1"/>
</dbReference>
<dbReference type="RefSeq" id="WP_044993367.1">
    <property type="nucleotide sequence ID" value="NZ_FQVY01000005.1"/>
</dbReference>
<reference evidence="9" key="2">
    <citation type="submission" date="2016-11" db="EMBL/GenBank/DDBJ databases">
        <authorList>
            <person name="Varghese N."/>
            <person name="Submissions S."/>
        </authorList>
    </citation>
    <scope>NUCLEOTIDE SEQUENCE</scope>
    <source>
        <strain evidence="9">DSM 4029</strain>
    </source>
</reference>
<comment type="subcellular location">
    <subcellularLocation>
        <location evidence="5">Cytoplasm</location>
    </subcellularLocation>
</comment>
<dbReference type="GO" id="GO:0005737">
    <property type="term" value="C:cytoplasm"/>
    <property type="evidence" value="ECO:0007669"/>
    <property type="project" value="UniProtKB-SubCell"/>
</dbReference>
<gene>
    <name evidence="5 8" type="primary">rimM</name>
    <name evidence="8" type="ORF">GT747_05700</name>
    <name evidence="9" type="ORF">SAMN05444424_2698</name>
</gene>
<dbReference type="EMBL" id="FQVY01000005">
    <property type="protein sequence ID" value="SHG56204.1"/>
    <property type="molecule type" value="Genomic_DNA"/>
</dbReference>
<reference evidence="8 11" key="3">
    <citation type="journal article" date="2019" name="Nat. Med.">
        <title>A library of human gut bacterial isolates paired with longitudinal multiomics data enables mechanistic microbiome research.</title>
        <authorList>
            <person name="Poyet M."/>
            <person name="Groussin M."/>
            <person name="Gibbons S.M."/>
            <person name="Avila-Pacheco J."/>
            <person name="Jiang X."/>
            <person name="Kearney S.M."/>
            <person name="Perrotta A.R."/>
            <person name="Berdy B."/>
            <person name="Zhao S."/>
            <person name="Lieberman T.D."/>
            <person name="Swanson P.K."/>
            <person name="Smith M."/>
            <person name="Roesemann S."/>
            <person name="Alexander J.E."/>
            <person name="Rich S.A."/>
            <person name="Livny J."/>
            <person name="Vlamakis H."/>
            <person name="Clish C."/>
            <person name="Bullock K."/>
            <person name="Deik A."/>
            <person name="Scott J."/>
            <person name="Pierce K.A."/>
            <person name="Xavier R.J."/>
            <person name="Alm E.J."/>
        </authorList>
    </citation>
    <scope>NUCLEOTIDE SEQUENCE [LARGE SCALE GENOMIC DNA]</scope>
    <source>
        <strain evidence="8 11">BIOML-A2</strain>
    </source>
</reference>
<comment type="similarity">
    <text evidence="5">Belongs to the RimM family.</text>
</comment>
<dbReference type="InterPro" id="IPR056792">
    <property type="entry name" value="PRC_RimM"/>
</dbReference>
<keyword evidence="3 5" id="KW-0698">rRNA processing</keyword>
<dbReference type="InterPro" id="IPR002676">
    <property type="entry name" value="RimM_N"/>
</dbReference>
<dbReference type="Pfam" id="PF24986">
    <property type="entry name" value="PRC_RimM"/>
    <property type="match status" value="1"/>
</dbReference>
<dbReference type="InterPro" id="IPR036976">
    <property type="entry name" value="RimM_N_sf"/>
</dbReference>
<dbReference type="InterPro" id="IPR009000">
    <property type="entry name" value="Transl_B-barrel_sf"/>
</dbReference>